<evidence type="ECO:0000313" key="2">
    <source>
        <dbReference type="Proteomes" id="UP001595891"/>
    </source>
</evidence>
<dbReference type="EMBL" id="JBHSFN010000001">
    <property type="protein sequence ID" value="MFC4584910.1"/>
    <property type="molecule type" value="Genomic_DNA"/>
</dbReference>
<organism evidence="1 2">
    <name type="scientific">Sphaerisporangium corydalis</name>
    <dbReference type="NCBI Taxonomy" id="1441875"/>
    <lineage>
        <taxon>Bacteria</taxon>
        <taxon>Bacillati</taxon>
        <taxon>Actinomycetota</taxon>
        <taxon>Actinomycetes</taxon>
        <taxon>Streptosporangiales</taxon>
        <taxon>Streptosporangiaceae</taxon>
        <taxon>Sphaerisporangium</taxon>
    </lineage>
</organism>
<gene>
    <name evidence="1" type="ORF">ACFO8L_02415</name>
</gene>
<evidence type="ECO:0000313" key="1">
    <source>
        <dbReference type="EMBL" id="MFC4584910.1"/>
    </source>
</evidence>
<comment type="caution">
    <text evidence="1">The sequence shown here is derived from an EMBL/GenBank/DDBJ whole genome shotgun (WGS) entry which is preliminary data.</text>
</comment>
<accession>A0ABV9E5X9</accession>
<keyword evidence="2" id="KW-1185">Reference proteome</keyword>
<name>A0ABV9E5X9_9ACTN</name>
<dbReference type="RefSeq" id="WP_262840948.1">
    <property type="nucleotide sequence ID" value="NZ_JANZYP010000003.1"/>
</dbReference>
<sequence length="66" mass="7535">MTTANETIPGWRVFRSDKGRLWATREEPFDEAAQKVAWRTVDADDELGLARAIAEQESRAKLVRFA</sequence>
<protein>
    <submittedName>
        <fullName evidence="1">Uncharacterized protein</fullName>
    </submittedName>
</protein>
<reference evidence="2" key="1">
    <citation type="journal article" date="2019" name="Int. J. Syst. Evol. Microbiol.">
        <title>The Global Catalogue of Microorganisms (GCM) 10K type strain sequencing project: providing services to taxonomists for standard genome sequencing and annotation.</title>
        <authorList>
            <consortium name="The Broad Institute Genomics Platform"/>
            <consortium name="The Broad Institute Genome Sequencing Center for Infectious Disease"/>
            <person name="Wu L."/>
            <person name="Ma J."/>
        </authorList>
    </citation>
    <scope>NUCLEOTIDE SEQUENCE [LARGE SCALE GENOMIC DNA]</scope>
    <source>
        <strain evidence="2">CCUG 49560</strain>
    </source>
</reference>
<proteinExistence type="predicted"/>
<dbReference type="Proteomes" id="UP001595891">
    <property type="component" value="Unassembled WGS sequence"/>
</dbReference>